<feature type="region of interest" description="Disordered" evidence="1">
    <location>
        <begin position="49"/>
        <end position="90"/>
    </location>
</feature>
<evidence type="ECO:0000256" key="1">
    <source>
        <dbReference type="SAM" id="MobiDB-lite"/>
    </source>
</evidence>
<organism evidence="3 4">
    <name type="scientific">Diaphorina citri</name>
    <name type="common">Asian citrus psyllid</name>
    <dbReference type="NCBI Taxonomy" id="121845"/>
    <lineage>
        <taxon>Eukaryota</taxon>
        <taxon>Metazoa</taxon>
        <taxon>Ecdysozoa</taxon>
        <taxon>Arthropoda</taxon>
        <taxon>Hexapoda</taxon>
        <taxon>Insecta</taxon>
        <taxon>Pterygota</taxon>
        <taxon>Neoptera</taxon>
        <taxon>Paraneoptera</taxon>
        <taxon>Hemiptera</taxon>
        <taxon>Sternorrhyncha</taxon>
        <taxon>Psylloidea</taxon>
        <taxon>Psyllidae</taxon>
        <taxon>Diaphorininae</taxon>
        <taxon>Diaphorina</taxon>
    </lineage>
</organism>
<dbReference type="PaxDb" id="121845-A0A1S4EER2"/>
<keyword evidence="3" id="KW-1185">Reference proteome</keyword>
<gene>
    <name evidence="4 5" type="primary">LOC103512115</name>
</gene>
<dbReference type="AlphaFoldDB" id="A0A1S4EER2"/>
<protein>
    <submittedName>
        <fullName evidence="5">Uncharacterized protein LOC103512115 isoform X1</fullName>
    </submittedName>
    <submittedName>
        <fullName evidence="4">Uncharacterized protein LOC103512115 isoform X2</fullName>
    </submittedName>
</protein>
<evidence type="ECO:0000313" key="5">
    <source>
        <dbReference type="RefSeq" id="XP_026681490.1"/>
    </source>
</evidence>
<keyword evidence="2" id="KW-0732">Signal</keyword>
<feature type="chain" id="PRO_5044565949" evidence="2">
    <location>
        <begin position="20"/>
        <end position="122"/>
    </location>
</feature>
<dbReference type="RefSeq" id="XP_017300756.1">
    <property type="nucleotide sequence ID" value="XM_017445267.2"/>
</dbReference>
<evidence type="ECO:0000313" key="3">
    <source>
        <dbReference type="Proteomes" id="UP000079169"/>
    </source>
</evidence>
<feature type="compositionally biased region" description="Polar residues" evidence="1">
    <location>
        <begin position="69"/>
        <end position="90"/>
    </location>
</feature>
<evidence type="ECO:0000256" key="2">
    <source>
        <dbReference type="SAM" id="SignalP"/>
    </source>
</evidence>
<reference evidence="4 5" key="1">
    <citation type="submission" date="2025-04" db="UniProtKB">
        <authorList>
            <consortium name="RefSeq"/>
        </authorList>
    </citation>
    <scope>IDENTIFICATION</scope>
</reference>
<name>A0A1S4EER2_DIACI</name>
<feature type="signal peptide" evidence="2">
    <location>
        <begin position="1"/>
        <end position="19"/>
    </location>
</feature>
<dbReference type="Proteomes" id="UP000079169">
    <property type="component" value="Unplaced"/>
</dbReference>
<proteinExistence type="predicted"/>
<accession>A0A1S4EER2</accession>
<dbReference type="RefSeq" id="XP_026681490.1">
    <property type="nucleotide sequence ID" value="XM_026825689.1"/>
</dbReference>
<dbReference type="GeneID" id="103512115"/>
<sequence length="122" mass="13538">MKSVLLFCEIALCASLAGSIQESPSELQVDIDNLVVNLNIETTGDKSTVRYPAHLVQSDSEPNDRDQTNKASSVSNSDLNQATGKGSQCNAKVELEEKGDAMSLHILKRRQYFEFERRPKTH</sequence>
<evidence type="ECO:0000313" key="4">
    <source>
        <dbReference type="RefSeq" id="XP_017300756.1"/>
    </source>
</evidence>